<dbReference type="OrthoDB" id="9773828at2"/>
<dbReference type="SUPFAM" id="SSF51430">
    <property type="entry name" value="NAD(P)-linked oxidoreductase"/>
    <property type="match status" value="1"/>
</dbReference>
<accession>A0A318KQA0</accession>
<dbReference type="SUPFAM" id="SSF46548">
    <property type="entry name" value="alpha-helical ferredoxin"/>
    <property type="match status" value="1"/>
</dbReference>
<dbReference type="Gene3D" id="3.20.20.100">
    <property type="entry name" value="NADP-dependent oxidoreductase domain"/>
    <property type="match status" value="1"/>
</dbReference>
<dbReference type="InterPro" id="IPR036812">
    <property type="entry name" value="NAD(P)_OxRdtase_dom_sf"/>
</dbReference>
<dbReference type="AlphaFoldDB" id="A0A318KQA0"/>
<feature type="domain" description="4Fe-4S ferredoxin-type" evidence="4">
    <location>
        <begin position="326"/>
        <end position="355"/>
    </location>
</feature>
<dbReference type="STRING" id="1034346.GCA_000313565_01121"/>
<evidence type="ECO:0000256" key="2">
    <source>
        <dbReference type="ARBA" id="ARBA00023004"/>
    </source>
</evidence>
<evidence type="ECO:0000259" key="4">
    <source>
        <dbReference type="PROSITE" id="PS51379"/>
    </source>
</evidence>
<keyword evidence="3" id="KW-0411">Iron-sulfur</keyword>
<dbReference type="PANTHER" id="PTHR43312:SF1">
    <property type="entry name" value="NADP-DEPENDENT OXIDOREDUCTASE DOMAIN-CONTAINING PROTEIN"/>
    <property type="match status" value="1"/>
</dbReference>
<dbReference type="EMBL" id="QJKH01000006">
    <property type="protein sequence ID" value="PXX78948.1"/>
    <property type="molecule type" value="Genomic_DNA"/>
</dbReference>
<dbReference type="InterPro" id="IPR017900">
    <property type="entry name" value="4Fe4S_Fe_S_CS"/>
</dbReference>
<dbReference type="PROSITE" id="PS00198">
    <property type="entry name" value="4FE4S_FER_1"/>
    <property type="match status" value="1"/>
</dbReference>
<evidence type="ECO:0000313" key="5">
    <source>
        <dbReference type="EMBL" id="PXX78948.1"/>
    </source>
</evidence>
<sequence length="364" mass="40667">MEYRRLPHGDEQISVIGLGTSSLGESDESEIIGVIEHAMQNGINYIDLAAGHAKTFEAVGKAIKGKRDQVYLQIHFGALYDSGAYGWSTDPKAIKKSIAWQLEKLGTNTIDFGFIHCLDEAADLEAFKRHGIIELLLSLKEQGIVKHLGLSSHTPALVHKVLDMNLIDMVMFSINPAYDNQYGDYAIGENNERMNLYRRCEKEGVAISVMKPFCGGQLLDAKKSPFHHALSEVQCIQYALDKPAVVTVLPGVRNLRDLQSILNYLNASDEARDYSVLGSFEAIKQQGKCVYCKHCHPCPAGLDIALINKYYDLALLDDELAKDHYHHLAKKASDCIQCAHCNTRCPFRVNQMDRMKEISAYFGE</sequence>
<dbReference type="PANTHER" id="PTHR43312">
    <property type="entry name" value="D-THREO-ALDOSE 1-DEHYDROGENASE"/>
    <property type="match status" value="1"/>
</dbReference>
<proteinExistence type="predicted"/>
<dbReference type="InterPro" id="IPR053135">
    <property type="entry name" value="AKR2_Oxidoreductase"/>
</dbReference>
<dbReference type="GO" id="GO:0046872">
    <property type="term" value="F:metal ion binding"/>
    <property type="evidence" value="ECO:0007669"/>
    <property type="project" value="UniProtKB-KW"/>
</dbReference>
<comment type="caution">
    <text evidence="5">The sequence shown here is derived from an EMBL/GenBank/DDBJ whole genome shotgun (WGS) entry which is preliminary data.</text>
</comment>
<keyword evidence="1" id="KW-0479">Metal-binding</keyword>
<gene>
    <name evidence="5" type="ORF">DES51_10665</name>
</gene>
<dbReference type="PROSITE" id="PS51379">
    <property type="entry name" value="4FE4S_FER_2"/>
    <property type="match status" value="1"/>
</dbReference>
<evidence type="ECO:0000256" key="1">
    <source>
        <dbReference type="ARBA" id="ARBA00022723"/>
    </source>
</evidence>
<protein>
    <recommendedName>
        <fullName evidence="4">4Fe-4S ferredoxin-type domain-containing protein</fullName>
    </recommendedName>
</protein>
<dbReference type="RefSeq" id="WP_022937436.1">
    <property type="nucleotide sequence ID" value="NZ_CABKRQ010000003.1"/>
</dbReference>
<organism evidence="5 6">
    <name type="scientific">Dielma fastidiosa</name>
    <dbReference type="NCBI Taxonomy" id="1034346"/>
    <lineage>
        <taxon>Bacteria</taxon>
        <taxon>Bacillati</taxon>
        <taxon>Bacillota</taxon>
        <taxon>Erysipelotrichia</taxon>
        <taxon>Erysipelotrichales</taxon>
        <taxon>Erysipelotrichaceae</taxon>
        <taxon>Dielma</taxon>
    </lineage>
</organism>
<name>A0A318KQA0_9FIRM</name>
<dbReference type="Pfam" id="PF00248">
    <property type="entry name" value="Aldo_ket_red"/>
    <property type="match status" value="1"/>
</dbReference>
<keyword evidence="6" id="KW-1185">Reference proteome</keyword>
<dbReference type="InterPro" id="IPR023210">
    <property type="entry name" value="NADP_OxRdtase_dom"/>
</dbReference>
<evidence type="ECO:0000256" key="3">
    <source>
        <dbReference type="ARBA" id="ARBA00023014"/>
    </source>
</evidence>
<dbReference type="GO" id="GO:0051536">
    <property type="term" value="F:iron-sulfur cluster binding"/>
    <property type="evidence" value="ECO:0007669"/>
    <property type="project" value="UniProtKB-KW"/>
</dbReference>
<keyword evidence="2" id="KW-0408">Iron</keyword>
<dbReference type="CDD" id="cd19100">
    <property type="entry name" value="AKR_unchar"/>
    <property type="match status" value="1"/>
</dbReference>
<reference evidence="5 6" key="1">
    <citation type="submission" date="2018-05" db="EMBL/GenBank/DDBJ databases">
        <title>Genomic Encyclopedia of Type Strains, Phase IV (KMG-IV): sequencing the most valuable type-strain genomes for metagenomic binning, comparative biology and taxonomic classification.</title>
        <authorList>
            <person name="Goeker M."/>
        </authorList>
    </citation>
    <scope>NUCLEOTIDE SEQUENCE [LARGE SCALE GENOMIC DNA]</scope>
    <source>
        <strain evidence="5 6">JC118</strain>
    </source>
</reference>
<evidence type="ECO:0000313" key="6">
    <source>
        <dbReference type="Proteomes" id="UP000247612"/>
    </source>
</evidence>
<dbReference type="Proteomes" id="UP000247612">
    <property type="component" value="Unassembled WGS sequence"/>
</dbReference>
<dbReference type="InterPro" id="IPR017896">
    <property type="entry name" value="4Fe4S_Fe-S-bd"/>
</dbReference>